<gene>
    <name evidence="2" type="ORF">AM588_10002670</name>
</gene>
<proteinExistence type="predicted"/>
<protein>
    <submittedName>
        <fullName evidence="2">Sodium/potassium-transporting ATPase subunit alpha</fullName>
    </submittedName>
</protein>
<organism evidence="2 3">
    <name type="scientific">Phytophthora nicotianae</name>
    <name type="common">Potato buckeye rot agent</name>
    <name type="synonym">Phytophthora parasitica</name>
    <dbReference type="NCBI Taxonomy" id="4792"/>
    <lineage>
        <taxon>Eukaryota</taxon>
        <taxon>Sar</taxon>
        <taxon>Stramenopiles</taxon>
        <taxon>Oomycota</taxon>
        <taxon>Peronosporomycetes</taxon>
        <taxon>Peronosporales</taxon>
        <taxon>Peronosporaceae</taxon>
        <taxon>Phytophthora</taxon>
    </lineage>
</organism>
<evidence type="ECO:0000313" key="3">
    <source>
        <dbReference type="Proteomes" id="UP000054636"/>
    </source>
</evidence>
<dbReference type="Proteomes" id="UP000054636">
    <property type="component" value="Unassembled WGS sequence"/>
</dbReference>
<name>A0A0W8D0U8_PHYNI</name>
<reference evidence="2 3" key="1">
    <citation type="submission" date="2015-11" db="EMBL/GenBank/DDBJ databases">
        <title>Genomes and virulence difference between two physiological races of Phytophthora nicotianae.</title>
        <authorList>
            <person name="Liu H."/>
            <person name="Ma X."/>
            <person name="Yu H."/>
            <person name="Fang D."/>
            <person name="Li Y."/>
            <person name="Wang X."/>
            <person name="Wang W."/>
            <person name="Dong Y."/>
            <person name="Xiao B."/>
        </authorList>
    </citation>
    <scope>NUCLEOTIDE SEQUENCE [LARGE SCALE GENOMIC DNA]</scope>
    <source>
        <strain evidence="3">race 1</strain>
    </source>
</reference>
<dbReference type="EMBL" id="LNFP01000724">
    <property type="protein sequence ID" value="KUF89991.1"/>
    <property type="molecule type" value="Genomic_DNA"/>
</dbReference>
<feature type="compositionally biased region" description="Polar residues" evidence="1">
    <location>
        <begin position="226"/>
        <end position="238"/>
    </location>
</feature>
<evidence type="ECO:0000256" key="1">
    <source>
        <dbReference type="SAM" id="MobiDB-lite"/>
    </source>
</evidence>
<comment type="caution">
    <text evidence="2">The sequence shown here is derived from an EMBL/GenBank/DDBJ whole genome shotgun (WGS) entry which is preliminary data.</text>
</comment>
<feature type="region of interest" description="Disordered" evidence="1">
    <location>
        <begin position="221"/>
        <end position="253"/>
    </location>
</feature>
<accession>A0A0W8D0U8</accession>
<evidence type="ECO:0000313" key="2">
    <source>
        <dbReference type="EMBL" id="KUF89991.1"/>
    </source>
</evidence>
<dbReference type="AlphaFoldDB" id="A0A0W8D0U8"/>
<sequence length="253" mass="28458">MADAEAAQQNAVVRVFGADCEFVYLMCFYHVMAKVHEKPKSVPDRLSELIKRDYTLRTKHKIGTLVQLLADCCQHQSVTPKVFKVLPEPTQQPKVNDFRRRDLLLDRTPGRSSIEFLLASPNPNGVRVLPRGCSRVYLPELGRSRETAPVSAQMGTNYDRMEMEGQPDGGWSVDVTAMTCGCKYYFKFSICIHLLFALQVKSYTGLDGKRTVVKRTVARKRRRTRQATLHISGASSQVPAGRPRTNGHALSMD</sequence>